<evidence type="ECO:0000313" key="3">
    <source>
        <dbReference type="EMBL" id="KAB0353678.1"/>
    </source>
</evidence>
<dbReference type="Proteomes" id="UP000326062">
    <property type="component" value="Unassembled WGS sequence"/>
</dbReference>
<protein>
    <recommendedName>
        <fullName evidence="2">EF-hand domain-containing protein</fullName>
    </recommendedName>
</protein>
<dbReference type="Pfam" id="PF13833">
    <property type="entry name" value="EF-hand_8"/>
    <property type="match status" value="1"/>
</dbReference>
<evidence type="ECO:0000259" key="2">
    <source>
        <dbReference type="PROSITE" id="PS50222"/>
    </source>
</evidence>
<dbReference type="EMBL" id="VCEB01000535">
    <property type="protein sequence ID" value="KAB0353678.1"/>
    <property type="molecule type" value="Genomic_DNA"/>
</dbReference>
<keyword evidence="4" id="KW-1185">Reference proteome</keyword>
<evidence type="ECO:0000256" key="1">
    <source>
        <dbReference type="SAM" id="MobiDB-lite"/>
    </source>
</evidence>
<organism evidence="3 4">
    <name type="scientific">Muntiacus reevesi</name>
    <name type="common">Reeves' muntjac</name>
    <name type="synonym">Cervus reevesi</name>
    <dbReference type="NCBI Taxonomy" id="9886"/>
    <lineage>
        <taxon>Eukaryota</taxon>
        <taxon>Metazoa</taxon>
        <taxon>Chordata</taxon>
        <taxon>Craniata</taxon>
        <taxon>Vertebrata</taxon>
        <taxon>Euteleostomi</taxon>
        <taxon>Mammalia</taxon>
        <taxon>Eutheria</taxon>
        <taxon>Laurasiatheria</taxon>
        <taxon>Artiodactyla</taxon>
        <taxon>Ruminantia</taxon>
        <taxon>Pecora</taxon>
        <taxon>Cervidae</taxon>
        <taxon>Muntiacinae</taxon>
        <taxon>Muntiacus</taxon>
    </lineage>
</organism>
<dbReference type="AlphaFoldDB" id="A0A5N3VWD0"/>
<dbReference type="InterPro" id="IPR011992">
    <property type="entry name" value="EF-hand-dom_pair"/>
</dbReference>
<evidence type="ECO:0000313" key="4">
    <source>
        <dbReference type="Proteomes" id="UP000326062"/>
    </source>
</evidence>
<feature type="domain" description="EF-hand" evidence="2">
    <location>
        <begin position="311"/>
        <end position="346"/>
    </location>
</feature>
<accession>A0A5N3VWD0</accession>
<reference evidence="3 4" key="1">
    <citation type="submission" date="2019-06" db="EMBL/GenBank/DDBJ databases">
        <title>Discovery of a novel chromosome fission-fusion reversal in muntjac.</title>
        <authorList>
            <person name="Mudd A.B."/>
            <person name="Bredeson J.V."/>
            <person name="Baum R."/>
            <person name="Hockemeyer D."/>
            <person name="Rokhsar D.S."/>
        </authorList>
    </citation>
    <scope>NUCLEOTIDE SEQUENCE [LARGE SCALE GENOMIC DNA]</scope>
    <source>
        <strain evidence="3">UCam_UCB_Mr</strain>
        <tissue evidence="3">Fibroblast cell line</tissue>
    </source>
</reference>
<feature type="region of interest" description="Disordered" evidence="1">
    <location>
        <begin position="440"/>
        <end position="465"/>
    </location>
</feature>
<sequence length="465" mass="49523">MSTVGPGGSGLALLPGLWLRSGKSRQVVFSPPGRAGILGASLVARQAAFHTALPLRVLSCGGVCRADWPVRARAAFLPKSAHKQIPRCPGQPRAGLLPVWGLMTPAPISSLRMENSKLRSESCDSWAVGPSPGVTSPDNSSGRCSASPCSVRVERGFCAVNPMVLRGRRFPCSPWLVSGPGSPAYDPPDVASGGTDRRGLTPAGLEVGLRLFPASLPGGNGRGKPSLPPATGALGVSVTDYTFEDCQLALAEGQLRLPADTCLLEFARLLRGLGLKPEKLEQDLDRHAESARMKQGRRVTLPEFAAQLGVPESESLEDLFSLFDEGGGGEVDLREYVVALSVVCRPAQTLDTIQLAFKMYGSQDGSVDEHALSSILKTALGVAELTVTDLFRAIDQERKGRIAFADFERFAEATPNFAEEYLYPEQTRLRSCARTPPAPTPNGFCADFSPESSAVGTEPVRKKLD</sequence>
<name>A0A5N3VWD0_MUNRE</name>
<dbReference type="PROSITE" id="PS50222">
    <property type="entry name" value="EF_HAND_2"/>
    <property type="match status" value="1"/>
</dbReference>
<dbReference type="InterPro" id="IPR002048">
    <property type="entry name" value="EF_hand_dom"/>
</dbReference>
<dbReference type="GO" id="GO:0005509">
    <property type="term" value="F:calcium ion binding"/>
    <property type="evidence" value="ECO:0007669"/>
    <property type="project" value="InterPro"/>
</dbReference>
<dbReference type="SUPFAM" id="SSF47473">
    <property type="entry name" value="EF-hand"/>
    <property type="match status" value="1"/>
</dbReference>
<comment type="caution">
    <text evidence="3">The sequence shown here is derived from an EMBL/GenBank/DDBJ whole genome shotgun (WGS) entry which is preliminary data.</text>
</comment>
<dbReference type="Gene3D" id="1.10.238.10">
    <property type="entry name" value="EF-hand"/>
    <property type="match status" value="1"/>
</dbReference>
<gene>
    <name evidence="3" type="ORF">FD755_023623</name>
</gene>
<proteinExistence type="predicted"/>